<dbReference type="InterPro" id="IPR036236">
    <property type="entry name" value="Znf_C2H2_sf"/>
</dbReference>
<dbReference type="InterPro" id="IPR008906">
    <property type="entry name" value="HATC_C_dom"/>
</dbReference>
<evidence type="ECO:0000313" key="12">
    <source>
        <dbReference type="EMBL" id="CAG9764680.1"/>
    </source>
</evidence>
<accession>A0A9N9MK17</accession>
<dbReference type="PANTHER" id="PTHR46481:SF10">
    <property type="entry name" value="ZINC FINGER BED DOMAIN-CONTAINING PROTEIN 39"/>
    <property type="match status" value="1"/>
</dbReference>
<keyword evidence="7" id="KW-0804">Transcription</keyword>
<dbReference type="PANTHER" id="PTHR46481">
    <property type="entry name" value="ZINC FINGER BED DOMAIN-CONTAINING PROTEIN 4"/>
    <property type="match status" value="1"/>
</dbReference>
<dbReference type="SUPFAM" id="SSF53098">
    <property type="entry name" value="Ribonuclease H-like"/>
    <property type="match status" value="1"/>
</dbReference>
<evidence type="ECO:0000256" key="8">
    <source>
        <dbReference type="ARBA" id="ARBA00023242"/>
    </source>
</evidence>
<feature type="region of interest" description="Disordered" evidence="10">
    <location>
        <begin position="55"/>
        <end position="89"/>
    </location>
</feature>
<dbReference type="InterPro" id="IPR012337">
    <property type="entry name" value="RNaseH-like_sf"/>
</dbReference>
<keyword evidence="4" id="KW-0862">Zinc</keyword>
<keyword evidence="8" id="KW-0539">Nucleus</keyword>
<dbReference type="GO" id="GO:0005634">
    <property type="term" value="C:nucleus"/>
    <property type="evidence" value="ECO:0007669"/>
    <property type="project" value="UniProtKB-SubCell"/>
</dbReference>
<dbReference type="SUPFAM" id="SSF140996">
    <property type="entry name" value="Hermes dimerisation domain"/>
    <property type="match status" value="1"/>
</dbReference>
<dbReference type="GO" id="GO:0003677">
    <property type="term" value="F:DNA binding"/>
    <property type="evidence" value="ECO:0007669"/>
    <property type="project" value="UniProtKB-KW"/>
</dbReference>
<dbReference type="GO" id="GO:0046983">
    <property type="term" value="F:protein dimerization activity"/>
    <property type="evidence" value="ECO:0007669"/>
    <property type="project" value="InterPro"/>
</dbReference>
<keyword evidence="6" id="KW-0238">DNA-binding</keyword>
<feature type="domain" description="BED-type" evidence="11">
    <location>
        <begin position="2"/>
        <end position="52"/>
    </location>
</feature>
<dbReference type="GO" id="GO:0008270">
    <property type="term" value="F:zinc ion binding"/>
    <property type="evidence" value="ECO:0007669"/>
    <property type="project" value="UniProtKB-KW"/>
</dbReference>
<dbReference type="SUPFAM" id="SSF57667">
    <property type="entry name" value="beta-beta-alpha zinc fingers"/>
    <property type="match status" value="1"/>
</dbReference>
<proteinExistence type="predicted"/>
<evidence type="ECO:0000256" key="5">
    <source>
        <dbReference type="ARBA" id="ARBA00023015"/>
    </source>
</evidence>
<evidence type="ECO:0000256" key="7">
    <source>
        <dbReference type="ARBA" id="ARBA00023163"/>
    </source>
</evidence>
<dbReference type="InterPro" id="IPR052035">
    <property type="entry name" value="ZnF_BED_domain_contain"/>
</dbReference>
<dbReference type="InterPro" id="IPR003656">
    <property type="entry name" value="Znf_BED"/>
</dbReference>
<keyword evidence="13" id="KW-1185">Reference proteome</keyword>
<dbReference type="Gene3D" id="1.10.10.1070">
    <property type="entry name" value="Zinc finger, BED domain-containing"/>
    <property type="match status" value="1"/>
</dbReference>
<dbReference type="OrthoDB" id="6620210at2759"/>
<evidence type="ECO:0000256" key="3">
    <source>
        <dbReference type="ARBA" id="ARBA00022771"/>
    </source>
</evidence>
<organism evidence="12 13">
    <name type="scientific">Ceutorhynchus assimilis</name>
    <name type="common">cabbage seed weevil</name>
    <dbReference type="NCBI Taxonomy" id="467358"/>
    <lineage>
        <taxon>Eukaryota</taxon>
        <taxon>Metazoa</taxon>
        <taxon>Ecdysozoa</taxon>
        <taxon>Arthropoda</taxon>
        <taxon>Hexapoda</taxon>
        <taxon>Insecta</taxon>
        <taxon>Pterygota</taxon>
        <taxon>Neoptera</taxon>
        <taxon>Endopterygota</taxon>
        <taxon>Coleoptera</taxon>
        <taxon>Polyphaga</taxon>
        <taxon>Cucujiformia</taxon>
        <taxon>Curculionidae</taxon>
        <taxon>Ceutorhynchinae</taxon>
        <taxon>Ceutorhynchus</taxon>
    </lineage>
</organism>
<name>A0A9N9MK17_9CUCU</name>
<evidence type="ECO:0000256" key="4">
    <source>
        <dbReference type="ARBA" id="ARBA00022833"/>
    </source>
</evidence>
<dbReference type="AlphaFoldDB" id="A0A9N9MK17"/>
<dbReference type="Pfam" id="PF05699">
    <property type="entry name" value="Dimer_Tnp_hAT"/>
    <property type="match status" value="1"/>
</dbReference>
<dbReference type="Pfam" id="PF02892">
    <property type="entry name" value="zf-BED"/>
    <property type="match status" value="1"/>
</dbReference>
<keyword evidence="5" id="KW-0805">Transcription regulation</keyword>
<evidence type="ECO:0000256" key="6">
    <source>
        <dbReference type="ARBA" id="ARBA00023125"/>
    </source>
</evidence>
<evidence type="ECO:0000313" key="13">
    <source>
        <dbReference type="Proteomes" id="UP001152799"/>
    </source>
</evidence>
<protein>
    <recommendedName>
        <fullName evidence="11">BED-type domain-containing protein</fullName>
    </recommendedName>
</protein>
<gene>
    <name evidence="12" type="ORF">CEUTPL_LOCUS5314</name>
</gene>
<dbReference type="SMART" id="SM00614">
    <property type="entry name" value="ZnF_BED"/>
    <property type="match status" value="1"/>
</dbReference>
<comment type="subcellular location">
    <subcellularLocation>
        <location evidence="1">Nucleus</location>
    </subcellularLocation>
</comment>
<evidence type="ECO:0000256" key="1">
    <source>
        <dbReference type="ARBA" id="ARBA00004123"/>
    </source>
</evidence>
<keyword evidence="2" id="KW-0479">Metal-binding</keyword>
<dbReference type="Proteomes" id="UP001152799">
    <property type="component" value="Chromosome 2"/>
</dbReference>
<keyword evidence="3 9" id="KW-0863">Zinc-finger</keyword>
<reference evidence="12" key="1">
    <citation type="submission" date="2022-01" db="EMBL/GenBank/DDBJ databases">
        <authorList>
            <person name="King R."/>
        </authorList>
    </citation>
    <scope>NUCLEOTIDE SEQUENCE</scope>
</reference>
<dbReference type="GO" id="GO:0009791">
    <property type="term" value="P:post-embryonic development"/>
    <property type="evidence" value="ECO:0007669"/>
    <property type="project" value="UniProtKB-ARBA"/>
</dbReference>
<dbReference type="PROSITE" id="PS50808">
    <property type="entry name" value="ZF_BED"/>
    <property type="match status" value="1"/>
</dbReference>
<evidence type="ECO:0000259" key="11">
    <source>
        <dbReference type="PROSITE" id="PS50808"/>
    </source>
</evidence>
<evidence type="ECO:0000256" key="9">
    <source>
        <dbReference type="PROSITE-ProRule" id="PRU00027"/>
    </source>
</evidence>
<evidence type="ECO:0000256" key="2">
    <source>
        <dbReference type="ARBA" id="ARBA00022723"/>
    </source>
</evidence>
<sequence>MAPKSIIWRFFIKISKEQAKCNLCSKILKTSGNTTNLKNHLKQKHDKVYKQYCDSGTDKENEDKETEKIPAKKQKMQDPKEKEGAISPSSTISSIADVEINLGASTSISPCCSTVTNPSTSTTSSECSTKKLLISHQGSKSTETILREPSISTISRQPTINQAIRQVASYSEGGSKNVKITEAIVNFIVQDNLPFNTVERKGFLNLMKELAPLYKVPTRNCIKDNIDRKYDIVSGGFKNTLQNIKHFTFTTDIWTADMQTKSFMGITIHFIKNHEMHSATLGVTELSESHTSVYIATQLSNTFNEWNIDVNRIVAAVTDNGANMVKACQDFLGKTKHVPCFAHTINLVCEQSIKNTGHLNELIEKVRTIVVWFKRSVHASDELRKAQKNRGIPEGNILKPILDVKTRWNSTYYMLERFIKLAALIGNIILSNVNAPNMLNAAELEDIKQVCQLLLPLEQTTKEMSGQMYITLSKVIPMTKCLVSQYENFQTNSNIAEALKTAILKELDKRFGTTEKCFLLAATTILDPRFKNIHFKDPIALSNIIRHLNHEMTIPIQAEEDASSSSSSDLSEQTEGSEQTFDLWAPHKNIAHSKKSKKGQKSDELTQYLSIPVRNLKESPLEVWEEMKAVYPQLYKLAQKYLCVLATSVPSERLFSKAGQIATKNRSRLTGKRLSKLLFLESICEN</sequence>
<feature type="compositionally biased region" description="Basic and acidic residues" evidence="10">
    <location>
        <begin position="56"/>
        <end position="84"/>
    </location>
</feature>
<dbReference type="EMBL" id="OU892278">
    <property type="protein sequence ID" value="CAG9764680.1"/>
    <property type="molecule type" value="Genomic_DNA"/>
</dbReference>
<evidence type="ECO:0000256" key="10">
    <source>
        <dbReference type="SAM" id="MobiDB-lite"/>
    </source>
</evidence>